<dbReference type="Gene3D" id="1.10.10.10">
    <property type="entry name" value="Winged helix-like DNA-binding domain superfamily/Winged helix DNA-binding domain"/>
    <property type="match status" value="1"/>
</dbReference>
<keyword evidence="2" id="KW-0805">Transcription regulation</keyword>
<accession>A0A7X0NUZ3</accession>
<comment type="caution">
    <text evidence="7">The sequence shown here is derived from an EMBL/GenBank/DDBJ whole genome shotgun (WGS) entry which is preliminary data.</text>
</comment>
<protein>
    <submittedName>
        <fullName evidence="7">RNA polymerase sigma-70 factor (ECF subfamily)</fullName>
    </submittedName>
</protein>
<organism evidence="7 8">
    <name type="scientific">Nonomuraea rubra</name>
    <dbReference type="NCBI Taxonomy" id="46180"/>
    <lineage>
        <taxon>Bacteria</taxon>
        <taxon>Bacillati</taxon>
        <taxon>Actinomycetota</taxon>
        <taxon>Actinomycetes</taxon>
        <taxon>Streptosporangiales</taxon>
        <taxon>Streptosporangiaceae</taxon>
        <taxon>Nonomuraea</taxon>
    </lineage>
</organism>
<dbReference type="AlphaFoldDB" id="A0A7X0NUZ3"/>
<dbReference type="InterPro" id="IPR052704">
    <property type="entry name" value="ECF_Sigma-70_Domain"/>
</dbReference>
<keyword evidence="8" id="KW-1185">Reference proteome</keyword>
<reference evidence="7 8" key="1">
    <citation type="submission" date="2020-08" db="EMBL/GenBank/DDBJ databases">
        <title>Sequencing the genomes of 1000 actinobacteria strains.</title>
        <authorList>
            <person name="Klenk H.-P."/>
        </authorList>
    </citation>
    <scope>NUCLEOTIDE SEQUENCE [LARGE SCALE GENOMIC DNA]</scope>
    <source>
        <strain evidence="7 8">DSM 43768</strain>
    </source>
</reference>
<proteinExistence type="inferred from homology"/>
<feature type="domain" description="RNA polymerase sigma factor 70 region 4 type 2" evidence="6">
    <location>
        <begin position="129"/>
        <end position="176"/>
    </location>
</feature>
<evidence type="ECO:0000313" key="7">
    <source>
        <dbReference type="EMBL" id="MBB6550137.1"/>
    </source>
</evidence>
<feature type="domain" description="RNA polymerase sigma-70 region 2" evidence="5">
    <location>
        <begin position="35"/>
        <end position="86"/>
    </location>
</feature>
<dbReference type="Pfam" id="PF08281">
    <property type="entry name" value="Sigma70_r4_2"/>
    <property type="match status" value="1"/>
</dbReference>
<dbReference type="PANTHER" id="PTHR30173">
    <property type="entry name" value="SIGMA 19 FACTOR"/>
    <property type="match status" value="1"/>
</dbReference>
<evidence type="ECO:0000256" key="4">
    <source>
        <dbReference type="ARBA" id="ARBA00023163"/>
    </source>
</evidence>
<name>A0A7X0NUZ3_9ACTN</name>
<evidence type="ECO:0000259" key="6">
    <source>
        <dbReference type="Pfam" id="PF08281"/>
    </source>
</evidence>
<dbReference type="InterPro" id="IPR036388">
    <property type="entry name" value="WH-like_DNA-bd_sf"/>
</dbReference>
<gene>
    <name evidence="7" type="ORF">HD593_004932</name>
</gene>
<dbReference type="Proteomes" id="UP000565579">
    <property type="component" value="Unassembled WGS sequence"/>
</dbReference>
<dbReference type="GO" id="GO:0016987">
    <property type="term" value="F:sigma factor activity"/>
    <property type="evidence" value="ECO:0007669"/>
    <property type="project" value="UniProtKB-KW"/>
</dbReference>
<dbReference type="InterPro" id="IPR013249">
    <property type="entry name" value="RNA_pol_sigma70_r4_t2"/>
</dbReference>
<dbReference type="GO" id="GO:0006352">
    <property type="term" value="P:DNA-templated transcription initiation"/>
    <property type="evidence" value="ECO:0007669"/>
    <property type="project" value="InterPro"/>
</dbReference>
<evidence type="ECO:0000256" key="1">
    <source>
        <dbReference type="ARBA" id="ARBA00010641"/>
    </source>
</evidence>
<dbReference type="SUPFAM" id="SSF88659">
    <property type="entry name" value="Sigma3 and sigma4 domains of RNA polymerase sigma factors"/>
    <property type="match status" value="1"/>
</dbReference>
<evidence type="ECO:0000256" key="3">
    <source>
        <dbReference type="ARBA" id="ARBA00023082"/>
    </source>
</evidence>
<evidence type="ECO:0000256" key="2">
    <source>
        <dbReference type="ARBA" id="ARBA00023015"/>
    </source>
</evidence>
<keyword evidence="4" id="KW-0804">Transcription</keyword>
<dbReference type="GO" id="GO:0003677">
    <property type="term" value="F:DNA binding"/>
    <property type="evidence" value="ECO:0007669"/>
    <property type="project" value="InterPro"/>
</dbReference>
<comment type="similarity">
    <text evidence="1">Belongs to the sigma-70 factor family. ECF subfamily.</text>
</comment>
<evidence type="ECO:0000313" key="8">
    <source>
        <dbReference type="Proteomes" id="UP000565579"/>
    </source>
</evidence>
<dbReference type="Pfam" id="PF04542">
    <property type="entry name" value="Sigma70_r2"/>
    <property type="match status" value="1"/>
</dbReference>
<dbReference type="PANTHER" id="PTHR30173:SF36">
    <property type="entry name" value="ECF RNA POLYMERASE SIGMA FACTOR SIGJ"/>
    <property type="match status" value="1"/>
</dbReference>
<dbReference type="InterPro" id="IPR007627">
    <property type="entry name" value="RNA_pol_sigma70_r2"/>
</dbReference>
<sequence length="215" mass="23647">MKRLPTSSDQGARAASVAAPDRPDALADFLEARVMLLQIARRIVATTDAEDVVQDTWLRWNGTDRTVVRNARAFLACTTQRLSITRTQSAYARHQIPAGLTVDYPAQLAADPAQIAEDIDELRAAMAVLVVRLGPRERVAYLLREAFALPYRNVGELLGLTEPHTRQVLRRARARLVSGPDRPVSPVEKSRLLAVFLDAARRGDLAALAAFARTS</sequence>
<dbReference type="EMBL" id="JACHMI010000001">
    <property type="protein sequence ID" value="MBB6550137.1"/>
    <property type="molecule type" value="Genomic_DNA"/>
</dbReference>
<dbReference type="InterPro" id="IPR013325">
    <property type="entry name" value="RNA_pol_sigma_r2"/>
</dbReference>
<dbReference type="RefSeq" id="WP_185104461.1">
    <property type="nucleotide sequence ID" value="NZ_JACHMI010000001.1"/>
</dbReference>
<evidence type="ECO:0000259" key="5">
    <source>
        <dbReference type="Pfam" id="PF04542"/>
    </source>
</evidence>
<dbReference type="InterPro" id="IPR013324">
    <property type="entry name" value="RNA_pol_sigma_r3/r4-like"/>
</dbReference>
<dbReference type="SUPFAM" id="SSF88946">
    <property type="entry name" value="Sigma2 domain of RNA polymerase sigma factors"/>
    <property type="match status" value="1"/>
</dbReference>
<keyword evidence="3" id="KW-0731">Sigma factor</keyword>